<gene>
    <name evidence="1" type="ORF">E1267_14815</name>
</gene>
<organism evidence="1 2">
    <name type="scientific">Nonomuraea longispora</name>
    <dbReference type="NCBI Taxonomy" id="1848320"/>
    <lineage>
        <taxon>Bacteria</taxon>
        <taxon>Bacillati</taxon>
        <taxon>Actinomycetota</taxon>
        <taxon>Actinomycetes</taxon>
        <taxon>Streptosporangiales</taxon>
        <taxon>Streptosporangiaceae</taxon>
        <taxon>Nonomuraea</taxon>
    </lineage>
</organism>
<accession>A0A4R4ND98</accession>
<comment type="caution">
    <text evidence="1">The sequence shown here is derived from an EMBL/GenBank/DDBJ whole genome shotgun (WGS) entry which is preliminary data.</text>
</comment>
<sequence length="41" mass="4570">PRHPAAARQLCKIMGFEVDGSVADYLEVGRHIPFVRFTLAT</sequence>
<evidence type="ECO:0000313" key="2">
    <source>
        <dbReference type="Proteomes" id="UP000295157"/>
    </source>
</evidence>
<reference evidence="1 2" key="1">
    <citation type="submission" date="2019-02" db="EMBL/GenBank/DDBJ databases">
        <title>Draft genome sequences of novel Actinobacteria.</title>
        <authorList>
            <person name="Sahin N."/>
            <person name="Ay H."/>
            <person name="Saygin H."/>
        </authorList>
    </citation>
    <scope>NUCLEOTIDE SEQUENCE [LARGE SCALE GENOMIC DNA]</scope>
    <source>
        <strain evidence="1 2">KC201</strain>
    </source>
</reference>
<dbReference type="AlphaFoldDB" id="A0A4R4ND98"/>
<dbReference type="EMBL" id="SMJZ01000047">
    <property type="protein sequence ID" value="TDC06909.1"/>
    <property type="molecule type" value="Genomic_DNA"/>
</dbReference>
<dbReference type="Proteomes" id="UP000295157">
    <property type="component" value="Unassembled WGS sequence"/>
</dbReference>
<name>A0A4R4ND98_9ACTN</name>
<evidence type="ECO:0000313" key="1">
    <source>
        <dbReference type="EMBL" id="TDC06909.1"/>
    </source>
</evidence>
<keyword evidence="2" id="KW-1185">Reference proteome</keyword>
<protein>
    <submittedName>
        <fullName evidence="1">Nitroreductase family deazaflavin-dependent oxidoreductase</fullName>
    </submittedName>
</protein>
<proteinExistence type="predicted"/>
<feature type="non-terminal residue" evidence="1">
    <location>
        <position position="1"/>
    </location>
</feature>